<gene>
    <name evidence="2" type="ORF">HMPREF0548_1413</name>
</gene>
<protein>
    <submittedName>
        <fullName evidence="2">Bacteriocin-associated integral membrane protein</fullName>
    </submittedName>
</protein>
<accession>C2EP17</accession>
<proteinExistence type="predicted"/>
<dbReference type="Proteomes" id="UP000005583">
    <property type="component" value="Unassembled WGS sequence"/>
</dbReference>
<sequence length="706" mass="81291">MDLCLFFWRITMKKMASICLFIVTILSFLVTINLYQSKDYEQVMKMGQTNNSFNFYIQNSDMTPNEEISLFKHLSHKYDASFILTTTGQNGIIEKSVIAGKNFPAKLFRLKKVKFNNQNNFYASYQTKDKNQLDTIPTFFSRSKVLLETLPRYYRNGKKNIDGVYTVLVSQHNKSRLLKDLSINLNQSTNKLLTPTKNFYVEYANNNLYGLILIAIVCVLVFILVNIYLPMSQINVIGIQKLNGWSNITVFNGLTKLGAITILTTSIILDVLSFIIFPYQPQGFILSCVLTQFAILVLFYLSNTFTYLLIRKMSIADLLHERYHFNLGVVVTYFLKILMAGTTTILLFTISNGLNSLLKEKNIQAEWNKEGSILTLNSISSSVNSNESEAEKTIYQWYKRLNKNKGVYYINSNTYTVRDVLPLKNSIISDFEQEKIDIMMVNNNFLEEKYPGLDKGDADFLVPIKLHNKKIKYVLQCIKYNELSDQKQKKIKPQSIPIKIKYYSRKITPITYNPSVKKVFHNPIFEIIKTKKMTQLEIMMLMNTGKNSSIKIENNINTKKLLKALNQDPKVKNLNPKFTTLNSLLAASVEDIQNGLHAFSIVLILVIILNIFTTTFLIFCIVSDKQKELAVKRLLGYKRIDCYKYEFLFLLFLGIIETITLIILKANYIVITVMLLITVLDMLIFYLIAGFLESKKLSFLLKGGLQ</sequence>
<dbReference type="AlphaFoldDB" id="C2EP17"/>
<evidence type="ECO:0000256" key="1">
    <source>
        <dbReference type="SAM" id="Phobius"/>
    </source>
</evidence>
<dbReference type="PATRIC" id="fig|525365.8.peg.954"/>
<evidence type="ECO:0000313" key="3">
    <source>
        <dbReference type="Proteomes" id="UP000005583"/>
    </source>
</evidence>
<feature type="transmembrane region" description="Helical" evidence="1">
    <location>
        <begin position="669"/>
        <end position="692"/>
    </location>
</feature>
<organism evidence="2 3">
    <name type="scientific">Lactobacillus ultunensis DSM 16047</name>
    <dbReference type="NCBI Taxonomy" id="525365"/>
    <lineage>
        <taxon>Bacteria</taxon>
        <taxon>Bacillati</taxon>
        <taxon>Bacillota</taxon>
        <taxon>Bacilli</taxon>
        <taxon>Lactobacillales</taxon>
        <taxon>Lactobacillaceae</taxon>
        <taxon>Lactobacillus</taxon>
    </lineage>
</organism>
<name>C2EP17_9LACO</name>
<dbReference type="EMBL" id="ACGU01000066">
    <property type="protein sequence ID" value="EEJ71692.1"/>
    <property type="molecule type" value="Genomic_DNA"/>
</dbReference>
<dbReference type="HOGENOM" id="CLU_024248_0_0_9"/>
<keyword evidence="3" id="KW-1185">Reference proteome</keyword>
<feature type="transmembrane region" description="Helical" evidence="1">
    <location>
        <begin position="323"/>
        <end position="350"/>
    </location>
</feature>
<keyword evidence="1" id="KW-1133">Transmembrane helix</keyword>
<reference evidence="2 3" key="1">
    <citation type="submission" date="2009-01" db="EMBL/GenBank/DDBJ databases">
        <authorList>
            <person name="Qin X."/>
            <person name="Bachman B."/>
            <person name="Battles P."/>
            <person name="Bell A."/>
            <person name="Bess C."/>
            <person name="Bickham C."/>
            <person name="Chaboub L."/>
            <person name="Chen D."/>
            <person name="Coyle M."/>
            <person name="Deiros D.R."/>
            <person name="Dinh H."/>
            <person name="Forbes L."/>
            <person name="Fowler G."/>
            <person name="Francisco L."/>
            <person name="Fu Q."/>
            <person name="Gubbala S."/>
            <person name="Hale W."/>
            <person name="Han Y."/>
            <person name="Hemphill L."/>
            <person name="Highlander S.K."/>
            <person name="Hirani K."/>
            <person name="Hogues M."/>
            <person name="Jackson L."/>
            <person name="Jakkamsetti A."/>
            <person name="Javaid M."/>
            <person name="Jiang H."/>
            <person name="Korchina V."/>
            <person name="Kovar C."/>
            <person name="Lara F."/>
            <person name="Lee S."/>
            <person name="Mata R."/>
            <person name="Mathew T."/>
            <person name="Moen C."/>
            <person name="Morales K."/>
            <person name="Munidasa M."/>
            <person name="Nazareth L."/>
            <person name="Ngo R."/>
            <person name="Nguyen L."/>
            <person name="Okwuonu G."/>
            <person name="Ongeri F."/>
            <person name="Patil S."/>
            <person name="Petrosino J."/>
            <person name="Pham C."/>
            <person name="Pham P."/>
            <person name="Pu L.-L."/>
            <person name="Puazo M."/>
            <person name="Raj R."/>
            <person name="Reid J."/>
            <person name="Rouhana J."/>
            <person name="Saada N."/>
            <person name="Shang Y."/>
            <person name="Simmons D."/>
            <person name="Thornton R."/>
            <person name="Warren J."/>
            <person name="Weissenberger G."/>
            <person name="Zhang J."/>
            <person name="Zhang L."/>
            <person name="Zhou C."/>
            <person name="Zhu D."/>
            <person name="Muzny D."/>
            <person name="Worley K."/>
            <person name="Gibbs R."/>
        </authorList>
    </citation>
    <scope>NUCLEOTIDE SEQUENCE [LARGE SCALE GENOMIC DNA]</scope>
    <source>
        <strain evidence="2 3">DSM 16047</strain>
    </source>
</reference>
<feature type="transmembrane region" description="Helical" evidence="1">
    <location>
        <begin position="15"/>
        <end position="35"/>
    </location>
</feature>
<feature type="transmembrane region" description="Helical" evidence="1">
    <location>
        <begin position="598"/>
        <end position="622"/>
    </location>
</feature>
<keyword evidence="1" id="KW-0472">Membrane</keyword>
<dbReference type="eggNOG" id="COG4652">
    <property type="taxonomic scope" value="Bacteria"/>
</dbReference>
<comment type="caution">
    <text evidence="2">The sequence shown here is derived from an EMBL/GenBank/DDBJ whole genome shotgun (WGS) entry which is preliminary data.</text>
</comment>
<feature type="transmembrane region" description="Helical" evidence="1">
    <location>
        <begin position="208"/>
        <end position="229"/>
    </location>
</feature>
<keyword evidence="1" id="KW-0812">Transmembrane</keyword>
<feature type="transmembrane region" description="Helical" evidence="1">
    <location>
        <begin position="283"/>
        <end position="302"/>
    </location>
</feature>
<evidence type="ECO:0000313" key="2">
    <source>
        <dbReference type="EMBL" id="EEJ71692.1"/>
    </source>
</evidence>
<feature type="transmembrane region" description="Helical" evidence="1">
    <location>
        <begin position="643"/>
        <end position="663"/>
    </location>
</feature>